<dbReference type="OrthoDB" id="3210850at2759"/>
<proteinExistence type="predicted"/>
<feature type="transmembrane region" description="Helical" evidence="1">
    <location>
        <begin position="126"/>
        <end position="147"/>
    </location>
</feature>
<feature type="transmembrane region" description="Helical" evidence="1">
    <location>
        <begin position="20"/>
        <end position="39"/>
    </location>
</feature>
<dbReference type="PANTHER" id="PTHR38848">
    <property type="entry name" value="G-PROTEIN COUPLED RECEPTORS FAMILY 3 PROFILE DOMAIN-CONTAINING PROTEIN"/>
    <property type="match status" value="1"/>
</dbReference>
<gene>
    <name evidence="2" type="ORF">M409DRAFT_26325</name>
</gene>
<organism evidence="2 3">
    <name type="scientific">Zasmidium cellare ATCC 36951</name>
    <dbReference type="NCBI Taxonomy" id="1080233"/>
    <lineage>
        <taxon>Eukaryota</taxon>
        <taxon>Fungi</taxon>
        <taxon>Dikarya</taxon>
        <taxon>Ascomycota</taxon>
        <taxon>Pezizomycotina</taxon>
        <taxon>Dothideomycetes</taxon>
        <taxon>Dothideomycetidae</taxon>
        <taxon>Mycosphaerellales</taxon>
        <taxon>Mycosphaerellaceae</taxon>
        <taxon>Zasmidium</taxon>
    </lineage>
</organism>
<protein>
    <recommendedName>
        <fullName evidence="4">G-protein coupled receptors family 1 profile domain-containing protein</fullName>
    </recommendedName>
</protein>
<evidence type="ECO:0000313" key="2">
    <source>
        <dbReference type="EMBL" id="KAF2163283.1"/>
    </source>
</evidence>
<keyword evidence="1" id="KW-1133">Transmembrane helix</keyword>
<feature type="transmembrane region" description="Helical" evidence="1">
    <location>
        <begin position="51"/>
        <end position="74"/>
    </location>
</feature>
<evidence type="ECO:0000313" key="3">
    <source>
        <dbReference type="Proteomes" id="UP000799537"/>
    </source>
</evidence>
<evidence type="ECO:0000256" key="1">
    <source>
        <dbReference type="SAM" id="Phobius"/>
    </source>
</evidence>
<sequence length="325" mass="35980">MAIIPDDSPVRLHFLLPGDIVSILISLIALPAIAIFIVARWPKEGTRWTVATFLCLLCYATDMIFITTVTMLVHTRATLTPELCDSMMIICVILHNIAKATELAFLIERAYIITWPVKSRHETPEYILSTVGIFVPYVTVTAVAIAYRIAYVLDTEVCIIGMRRLTLMPMLAVETAAQLYLTLRFLQPLLRVHQDGSGLLSPLRKVVIRTSIGCAITMLLDVAVKVSLTLFNGEPSWLCYLTCKAEAFLAASILFWITKPALPNEGMTNGEQELGVGFEGSVSDSVITSSELAETCRQNFVKRVLSFPNAYETKIPRTHSVAPKS</sequence>
<dbReference type="RefSeq" id="XP_033664172.1">
    <property type="nucleotide sequence ID" value="XM_033808060.1"/>
</dbReference>
<name>A0A6A6C8X0_ZASCE</name>
<accession>A0A6A6C8X0</accession>
<dbReference type="PANTHER" id="PTHR38848:SF3">
    <property type="entry name" value="G-PROTEIN COUPLED RECEPTORS FAMILY 3 PROFILE DOMAIN-CONTAINING PROTEIN"/>
    <property type="match status" value="1"/>
</dbReference>
<dbReference type="Proteomes" id="UP000799537">
    <property type="component" value="Unassembled WGS sequence"/>
</dbReference>
<keyword evidence="3" id="KW-1185">Reference proteome</keyword>
<keyword evidence="1" id="KW-0472">Membrane</keyword>
<keyword evidence="1" id="KW-0812">Transmembrane</keyword>
<reference evidence="2" key="1">
    <citation type="journal article" date="2020" name="Stud. Mycol.">
        <title>101 Dothideomycetes genomes: a test case for predicting lifestyles and emergence of pathogens.</title>
        <authorList>
            <person name="Haridas S."/>
            <person name="Albert R."/>
            <person name="Binder M."/>
            <person name="Bloem J."/>
            <person name="Labutti K."/>
            <person name="Salamov A."/>
            <person name="Andreopoulos B."/>
            <person name="Baker S."/>
            <person name="Barry K."/>
            <person name="Bills G."/>
            <person name="Bluhm B."/>
            <person name="Cannon C."/>
            <person name="Castanera R."/>
            <person name="Culley D."/>
            <person name="Daum C."/>
            <person name="Ezra D."/>
            <person name="Gonzalez J."/>
            <person name="Henrissat B."/>
            <person name="Kuo A."/>
            <person name="Liang C."/>
            <person name="Lipzen A."/>
            <person name="Lutzoni F."/>
            <person name="Magnuson J."/>
            <person name="Mondo S."/>
            <person name="Nolan M."/>
            <person name="Ohm R."/>
            <person name="Pangilinan J."/>
            <person name="Park H.-J."/>
            <person name="Ramirez L."/>
            <person name="Alfaro M."/>
            <person name="Sun H."/>
            <person name="Tritt A."/>
            <person name="Yoshinaga Y."/>
            <person name="Zwiers L.-H."/>
            <person name="Turgeon B."/>
            <person name="Goodwin S."/>
            <person name="Spatafora J."/>
            <person name="Crous P."/>
            <person name="Grigoriev I."/>
        </authorList>
    </citation>
    <scope>NUCLEOTIDE SEQUENCE</scope>
    <source>
        <strain evidence="2">ATCC 36951</strain>
    </source>
</reference>
<dbReference type="GeneID" id="54561332"/>
<dbReference type="EMBL" id="ML993609">
    <property type="protein sequence ID" value="KAF2163283.1"/>
    <property type="molecule type" value="Genomic_DNA"/>
</dbReference>
<feature type="transmembrane region" description="Helical" evidence="1">
    <location>
        <begin position="86"/>
        <end position="106"/>
    </location>
</feature>
<evidence type="ECO:0008006" key="4">
    <source>
        <dbReference type="Google" id="ProtNLM"/>
    </source>
</evidence>
<dbReference type="AlphaFoldDB" id="A0A6A6C8X0"/>